<proteinExistence type="predicted"/>
<name>A0A5B0P0L4_PUCGR</name>
<accession>A0A5B0P0L4</accession>
<dbReference type="Proteomes" id="UP000325313">
    <property type="component" value="Unassembled WGS sequence"/>
</dbReference>
<dbReference type="InterPro" id="IPR046496">
    <property type="entry name" value="DUF6589"/>
</dbReference>
<evidence type="ECO:0000313" key="6">
    <source>
        <dbReference type="Proteomes" id="UP000325313"/>
    </source>
</evidence>
<organism evidence="4 6">
    <name type="scientific">Puccinia graminis f. sp. tritici</name>
    <dbReference type="NCBI Taxonomy" id="56615"/>
    <lineage>
        <taxon>Eukaryota</taxon>
        <taxon>Fungi</taxon>
        <taxon>Dikarya</taxon>
        <taxon>Basidiomycota</taxon>
        <taxon>Pucciniomycotina</taxon>
        <taxon>Pucciniomycetes</taxon>
        <taxon>Pucciniales</taxon>
        <taxon>Pucciniaceae</taxon>
        <taxon>Puccinia</taxon>
    </lineage>
</organism>
<dbReference type="Proteomes" id="UP000324748">
    <property type="component" value="Unassembled WGS sequence"/>
</dbReference>
<dbReference type="EMBL" id="VSWC01000080">
    <property type="protein sequence ID" value="KAA1092515.1"/>
    <property type="molecule type" value="Genomic_DNA"/>
</dbReference>
<evidence type="ECO:0000259" key="2">
    <source>
        <dbReference type="Pfam" id="PF20231"/>
    </source>
</evidence>
<protein>
    <recommendedName>
        <fullName evidence="2">DUF6589 domain-containing protein</fullName>
    </recommendedName>
</protein>
<feature type="compositionally biased region" description="Polar residues" evidence="1">
    <location>
        <begin position="195"/>
        <end position="209"/>
    </location>
</feature>
<dbReference type="AlphaFoldDB" id="A0A5B0P0L4"/>
<keyword evidence="5" id="KW-1185">Reference proteome</keyword>
<reference evidence="5 6" key="1">
    <citation type="submission" date="2019-05" db="EMBL/GenBank/DDBJ databases">
        <title>Emergence of the Ug99 lineage of the wheat stem rust pathogen through somatic hybridization.</title>
        <authorList>
            <person name="Li F."/>
            <person name="Upadhyaya N.M."/>
            <person name="Sperschneider J."/>
            <person name="Matny O."/>
            <person name="Nguyen-Phuc H."/>
            <person name="Mago R."/>
            <person name="Raley C."/>
            <person name="Miller M.E."/>
            <person name="Silverstein K.A.T."/>
            <person name="Henningsen E."/>
            <person name="Hirsch C.D."/>
            <person name="Visser B."/>
            <person name="Pretorius Z.A."/>
            <person name="Steffenson B.J."/>
            <person name="Schwessinger B."/>
            <person name="Dodds P.N."/>
            <person name="Figueroa M."/>
        </authorList>
    </citation>
    <scope>NUCLEOTIDE SEQUENCE [LARGE SCALE GENOMIC DNA]</scope>
    <source>
        <strain evidence="3">21-0</strain>
        <strain evidence="4 6">Ug99</strain>
    </source>
</reference>
<evidence type="ECO:0000313" key="4">
    <source>
        <dbReference type="EMBL" id="KAA1093618.1"/>
    </source>
</evidence>
<dbReference type="EMBL" id="VDEP01000373">
    <property type="protein sequence ID" value="KAA1093618.1"/>
    <property type="molecule type" value="Genomic_DNA"/>
</dbReference>
<evidence type="ECO:0000256" key="1">
    <source>
        <dbReference type="SAM" id="MobiDB-lite"/>
    </source>
</evidence>
<feature type="domain" description="DUF6589" evidence="2">
    <location>
        <begin position="405"/>
        <end position="800"/>
    </location>
</feature>
<dbReference type="OrthoDB" id="2497276at2759"/>
<sequence length="845" mass="96273">METNSHATDNGYGQNPTSEQEKVLYICKELTRLKMTPKEFMMGLLTKSHTDLKYRRRTWATDYGWTSTIDLVEAIARKFDKTAESSARWAQFILAEAIRISHGQSPPRGSYPSGSWQSACTVGPGFFGEAAKEERRLRLTNQDTPFLYKFILGTMSNLTHEDEDACPTADELDQTSPLEEAEVDDSALIEEQEVTQMDSEGNAVSSPDQLKNKASDTLPTSGMQIPKPTLREGMSYYEGFDYSAGENTLAAKEERYRYIASVVCSMVTFARNRRQNGLQLMNAIRFDSCGLSETINEHLHYIGLTSSRKTAVQALRSLARHAQASVVRSMSITQDIAPILCIDNLDMEERVQMAMVGKQTRMFHGTWGYLHIPDPTLLKSLKLDELSLKAYHDSLRKVNSMVINADTFLPTDRPEDDYEQIWKSQIGHVMLKYVAKPTDRKHMTRLEPLPVEQISHHPPTVHMLKLMDESDNSAEGIGQVMGALQRQSGLDPEEFFGRLQLVEGDLGTCQIFNAIRTLRMPSEHDDHSYDNVNFTLGAAHTLWNIAYTILNYHFGDSKKMDDFGVWRYLDALGIPPEKVIQKKDFTKMLQYMEQVHEATLWQCLRTVMGIENDVVEEDIPVIKTEEWNQIVEECYQRFCSPDARVNAQDNPQLNNLLVRMQDFSTVVEANRAMKGGDVGRLINIWKMWSVMTQSLPGLTHYSAYLPRLILFITQILPPDMGKLIRNTLLVSPSGRPNHFVAKDFFLETYNYWLKFFYCRGGIGTQVERLKALYSSNIPLLRGMFHSLRTDSGVKHIQQSHTALLKHRSLERFAQMAQNNDILHVQGRGHRKKSRARTFHIASAPV</sequence>
<comment type="caution">
    <text evidence="4">The sequence shown here is derived from an EMBL/GenBank/DDBJ whole genome shotgun (WGS) entry which is preliminary data.</text>
</comment>
<feature type="region of interest" description="Disordered" evidence="1">
    <location>
        <begin position="195"/>
        <end position="228"/>
    </location>
</feature>
<evidence type="ECO:0000313" key="5">
    <source>
        <dbReference type="Proteomes" id="UP000324748"/>
    </source>
</evidence>
<dbReference type="Pfam" id="PF20231">
    <property type="entry name" value="DUF6589"/>
    <property type="match status" value="1"/>
</dbReference>
<gene>
    <name evidence="3" type="ORF">PGT21_005653</name>
    <name evidence="4" type="ORF">PGTUg99_008854</name>
</gene>
<evidence type="ECO:0000313" key="3">
    <source>
        <dbReference type="EMBL" id="KAA1092515.1"/>
    </source>
</evidence>